<evidence type="ECO:0000256" key="1">
    <source>
        <dbReference type="SAM" id="Phobius"/>
    </source>
</evidence>
<reference evidence="3 4" key="1">
    <citation type="submission" date="2019-07" db="EMBL/GenBank/DDBJ databases">
        <title>De Novo Assembly of kiwifruit Actinidia rufa.</title>
        <authorList>
            <person name="Sugita-Konishi S."/>
            <person name="Sato K."/>
            <person name="Mori E."/>
            <person name="Abe Y."/>
            <person name="Kisaki G."/>
            <person name="Hamano K."/>
            <person name="Suezawa K."/>
            <person name="Otani M."/>
            <person name="Fukuda T."/>
            <person name="Manabe T."/>
            <person name="Gomi K."/>
            <person name="Tabuchi M."/>
            <person name="Akimitsu K."/>
            <person name="Kataoka I."/>
        </authorList>
    </citation>
    <scope>NUCLEOTIDE SEQUENCE [LARGE SCALE GENOMIC DNA]</scope>
    <source>
        <strain evidence="4">cv. Fuchu</strain>
    </source>
</reference>
<dbReference type="Proteomes" id="UP000585474">
    <property type="component" value="Unassembled WGS sequence"/>
</dbReference>
<name>A0A7J0EDW0_9ERIC</name>
<feature type="transmembrane region" description="Helical" evidence="1">
    <location>
        <begin position="222"/>
        <end position="243"/>
    </location>
</feature>
<keyword evidence="1" id="KW-0812">Transmembrane</keyword>
<evidence type="ECO:0000313" key="3">
    <source>
        <dbReference type="EMBL" id="GFY84653.1"/>
    </source>
</evidence>
<evidence type="ECO:0000313" key="4">
    <source>
        <dbReference type="Proteomes" id="UP000585474"/>
    </source>
</evidence>
<dbReference type="InterPro" id="IPR026961">
    <property type="entry name" value="PGG_dom"/>
</dbReference>
<dbReference type="GO" id="GO:0016020">
    <property type="term" value="C:membrane"/>
    <property type="evidence" value="ECO:0007669"/>
    <property type="project" value="TreeGrafter"/>
</dbReference>
<keyword evidence="1" id="KW-0472">Membrane</keyword>
<accession>A0A7J0EDW0</accession>
<dbReference type="OrthoDB" id="1923662at2759"/>
<dbReference type="PANTHER" id="PTHR24177">
    <property type="entry name" value="CASKIN"/>
    <property type="match status" value="1"/>
</dbReference>
<sequence length="302" mass="33844">MLLESDMGLETEDGMPAYLQPDKESGLDAGLNLPSAPTGHAAVPAGQAGTQASFIFQIENKSRITQNENIETIGFLNLKRNVRRDGMVEALDNDGNTILHLATKKGNSPRVHLGHLNQMAWDAYWLKRIWYDSPTHFLYLQNTAGKTPNEIFEENHSDLRVKAEKALKDMNNGLMLFSALIGTVNYAAIFTIPGGIDQDRKSTNFSHPTLYHSNHETDLLLFLWYTGGGLFSSFVALVTMVAIQLSRFCSNDFYMALPIRYVVALTAIFVSTVFTTNACFKAYDIMDIKFNVDVLWDRHFSC</sequence>
<dbReference type="EMBL" id="BJWL01000003">
    <property type="protein sequence ID" value="GFY84653.1"/>
    <property type="molecule type" value="Genomic_DNA"/>
</dbReference>
<comment type="caution">
    <text evidence="3">The sequence shown here is derived from an EMBL/GenBank/DDBJ whole genome shotgun (WGS) entry which is preliminary data.</text>
</comment>
<dbReference type="Pfam" id="PF13962">
    <property type="entry name" value="PGG"/>
    <property type="match status" value="1"/>
</dbReference>
<keyword evidence="1" id="KW-1133">Transmembrane helix</keyword>
<feature type="transmembrane region" description="Helical" evidence="1">
    <location>
        <begin position="174"/>
        <end position="196"/>
    </location>
</feature>
<dbReference type="AlphaFoldDB" id="A0A7J0EDW0"/>
<gene>
    <name evidence="3" type="ORF">Acr_03g0014270</name>
</gene>
<evidence type="ECO:0000259" key="2">
    <source>
        <dbReference type="Pfam" id="PF13962"/>
    </source>
</evidence>
<organism evidence="3 4">
    <name type="scientific">Actinidia rufa</name>
    <dbReference type="NCBI Taxonomy" id="165716"/>
    <lineage>
        <taxon>Eukaryota</taxon>
        <taxon>Viridiplantae</taxon>
        <taxon>Streptophyta</taxon>
        <taxon>Embryophyta</taxon>
        <taxon>Tracheophyta</taxon>
        <taxon>Spermatophyta</taxon>
        <taxon>Magnoliopsida</taxon>
        <taxon>eudicotyledons</taxon>
        <taxon>Gunneridae</taxon>
        <taxon>Pentapetalae</taxon>
        <taxon>asterids</taxon>
        <taxon>Ericales</taxon>
        <taxon>Actinidiaceae</taxon>
        <taxon>Actinidia</taxon>
    </lineage>
</organism>
<feature type="transmembrane region" description="Helical" evidence="1">
    <location>
        <begin position="255"/>
        <end position="274"/>
    </location>
</feature>
<dbReference type="PANTHER" id="PTHR24177:SF343">
    <property type="entry name" value="PROTEIN ACCELERATED CELL DEATH 6-LIKE"/>
    <property type="match status" value="1"/>
</dbReference>
<keyword evidence="4" id="KW-1185">Reference proteome</keyword>
<protein>
    <recommendedName>
        <fullName evidence="2">PGG domain-containing protein</fullName>
    </recommendedName>
</protein>
<feature type="domain" description="PGG" evidence="2">
    <location>
        <begin position="165"/>
        <end position="278"/>
    </location>
</feature>
<proteinExistence type="predicted"/>